<dbReference type="InterPro" id="IPR011009">
    <property type="entry name" value="Kinase-like_dom_sf"/>
</dbReference>
<accession>A0AAD7BL61</accession>
<evidence type="ECO:0000259" key="1">
    <source>
        <dbReference type="PROSITE" id="PS50011"/>
    </source>
</evidence>
<dbReference type="Gene3D" id="1.10.510.10">
    <property type="entry name" value="Transferase(Phosphotransferase) domain 1"/>
    <property type="match status" value="1"/>
</dbReference>
<keyword evidence="2" id="KW-0808">Transferase</keyword>
<dbReference type="EMBL" id="JARKIF010000013">
    <property type="protein sequence ID" value="KAJ7624478.1"/>
    <property type="molecule type" value="Genomic_DNA"/>
</dbReference>
<dbReference type="Proteomes" id="UP001221142">
    <property type="component" value="Unassembled WGS sequence"/>
</dbReference>
<sequence length="314" mass="34767">MSHFSESYIPNLTGAAVDEGYLKLVKLISSSGFSWVYKAVDTTSYDELDGPPYYAVKCMRNPVARTSMASATAREFRTHSAVNFIPGVVPFRRTFTDDEFIFMVTDYCAGGNLQQAIERGVYEGKPVLTKRVWVAIVDALTGCYEKGLVAHGALNPSNVLLEEKRKGVRVTDFGLARMVGDGEGATEGFGGVQNQAYMSPGASLFLLLFIHSFTDRSIERVMAKSYDPCTDDTWALAMTLFALLTRNTPWAIACPRTNPEYAAFRAGPDNYLLRVFPNISPEANEFFVRCFDVDPALRPSLVQMRAAVKKMACF</sequence>
<dbReference type="GO" id="GO:0005737">
    <property type="term" value="C:cytoplasm"/>
    <property type="evidence" value="ECO:0007669"/>
    <property type="project" value="TreeGrafter"/>
</dbReference>
<name>A0AAD7BL61_9AGAR</name>
<comment type="caution">
    <text evidence="2">The sequence shown here is derived from an EMBL/GenBank/DDBJ whole genome shotgun (WGS) entry which is preliminary data.</text>
</comment>
<proteinExistence type="predicted"/>
<reference evidence="2" key="1">
    <citation type="submission" date="2023-03" db="EMBL/GenBank/DDBJ databases">
        <title>Massive genome expansion in bonnet fungi (Mycena s.s.) driven by repeated elements and novel gene families across ecological guilds.</title>
        <authorList>
            <consortium name="Lawrence Berkeley National Laboratory"/>
            <person name="Harder C.B."/>
            <person name="Miyauchi S."/>
            <person name="Viragh M."/>
            <person name="Kuo A."/>
            <person name="Thoen E."/>
            <person name="Andreopoulos B."/>
            <person name="Lu D."/>
            <person name="Skrede I."/>
            <person name="Drula E."/>
            <person name="Henrissat B."/>
            <person name="Morin E."/>
            <person name="Kohler A."/>
            <person name="Barry K."/>
            <person name="LaButti K."/>
            <person name="Morin E."/>
            <person name="Salamov A."/>
            <person name="Lipzen A."/>
            <person name="Mereny Z."/>
            <person name="Hegedus B."/>
            <person name="Baldrian P."/>
            <person name="Stursova M."/>
            <person name="Weitz H."/>
            <person name="Taylor A."/>
            <person name="Grigoriev I.V."/>
            <person name="Nagy L.G."/>
            <person name="Martin F."/>
            <person name="Kauserud H."/>
        </authorList>
    </citation>
    <scope>NUCLEOTIDE SEQUENCE</scope>
    <source>
        <strain evidence="2">9284</strain>
    </source>
</reference>
<dbReference type="InterPro" id="IPR053235">
    <property type="entry name" value="Ser_Thr_kinase"/>
</dbReference>
<dbReference type="SUPFAM" id="SSF56112">
    <property type="entry name" value="Protein kinase-like (PK-like)"/>
    <property type="match status" value="1"/>
</dbReference>
<dbReference type="GO" id="GO:0004674">
    <property type="term" value="F:protein serine/threonine kinase activity"/>
    <property type="evidence" value="ECO:0007669"/>
    <property type="project" value="TreeGrafter"/>
</dbReference>
<protein>
    <submittedName>
        <fullName evidence="2">Kinase-like domain-containing protein</fullName>
    </submittedName>
</protein>
<feature type="non-terminal residue" evidence="2">
    <location>
        <position position="1"/>
    </location>
</feature>
<gene>
    <name evidence="2" type="ORF">FB45DRAFT_1086178</name>
</gene>
<keyword evidence="3" id="KW-1185">Reference proteome</keyword>
<dbReference type="InterPro" id="IPR000719">
    <property type="entry name" value="Prot_kinase_dom"/>
</dbReference>
<dbReference type="PANTHER" id="PTHR24361">
    <property type="entry name" value="MITOGEN-ACTIVATED KINASE KINASE KINASE"/>
    <property type="match status" value="1"/>
</dbReference>
<dbReference type="AlphaFoldDB" id="A0AAD7BL61"/>
<dbReference type="GO" id="GO:0005524">
    <property type="term" value="F:ATP binding"/>
    <property type="evidence" value="ECO:0007669"/>
    <property type="project" value="InterPro"/>
</dbReference>
<feature type="domain" description="Protein kinase" evidence="1">
    <location>
        <begin position="22"/>
        <end position="314"/>
    </location>
</feature>
<evidence type="ECO:0000313" key="2">
    <source>
        <dbReference type="EMBL" id="KAJ7624478.1"/>
    </source>
</evidence>
<evidence type="ECO:0000313" key="3">
    <source>
        <dbReference type="Proteomes" id="UP001221142"/>
    </source>
</evidence>
<dbReference type="Pfam" id="PF00069">
    <property type="entry name" value="Pkinase"/>
    <property type="match status" value="1"/>
</dbReference>
<keyword evidence="2" id="KW-0418">Kinase</keyword>
<organism evidence="2 3">
    <name type="scientific">Roridomyces roridus</name>
    <dbReference type="NCBI Taxonomy" id="1738132"/>
    <lineage>
        <taxon>Eukaryota</taxon>
        <taxon>Fungi</taxon>
        <taxon>Dikarya</taxon>
        <taxon>Basidiomycota</taxon>
        <taxon>Agaricomycotina</taxon>
        <taxon>Agaricomycetes</taxon>
        <taxon>Agaricomycetidae</taxon>
        <taxon>Agaricales</taxon>
        <taxon>Marasmiineae</taxon>
        <taxon>Mycenaceae</taxon>
        <taxon>Roridomyces</taxon>
    </lineage>
</organism>
<dbReference type="SMART" id="SM00220">
    <property type="entry name" value="S_TKc"/>
    <property type="match status" value="1"/>
</dbReference>
<dbReference type="PROSITE" id="PS50011">
    <property type="entry name" value="PROTEIN_KINASE_DOM"/>
    <property type="match status" value="1"/>
</dbReference>